<keyword evidence="2" id="KW-1185">Reference proteome</keyword>
<sequence length="282" mass="30037">MLREGVGENPVRAIHHINSGEELRAAFAELRRRDKADRTPGSNPHIAGYATTRLTFTHDEEGNEVAPLRSRMMVEEDVPGSTIRAFVVGGELVAAVELDETQATGVKDRTNDLPTELTQVLVRAAEAIPGLACATVDAIHRRDADSTQVQDFVVIGISERPRIETYLTASTDLDDVLGDALLGFQALEAGLSLGPVVDTIARPLEIEGLRHADKVADELPQVAKAHGITLEVHRADSVAGDIDAWASGAPAAIAALVELLMAGYLVDDKAAAVNFSKEAPSD</sequence>
<gene>
    <name evidence="1" type="ORF">D3250_09350</name>
</gene>
<dbReference type="EMBL" id="QYZP01000003">
    <property type="protein sequence ID" value="RJN31068.1"/>
    <property type="molecule type" value="Genomic_DNA"/>
</dbReference>
<evidence type="ECO:0000313" key="2">
    <source>
        <dbReference type="Proteomes" id="UP000266615"/>
    </source>
</evidence>
<protein>
    <submittedName>
        <fullName evidence="1">Uncharacterized protein</fullName>
    </submittedName>
</protein>
<evidence type="ECO:0000313" key="1">
    <source>
        <dbReference type="EMBL" id="RJN31068.1"/>
    </source>
</evidence>
<comment type="caution">
    <text evidence="1">The sequence shown here is derived from an EMBL/GenBank/DDBJ whole genome shotgun (WGS) entry which is preliminary data.</text>
</comment>
<dbReference type="Proteomes" id="UP000266615">
    <property type="component" value="Unassembled WGS sequence"/>
</dbReference>
<dbReference type="OrthoDB" id="4964598at2"/>
<dbReference type="AlphaFoldDB" id="A0A3A4EZS7"/>
<proteinExistence type="predicted"/>
<accession>A0A3A4EZS7</accession>
<reference evidence="1 2" key="1">
    <citation type="submission" date="2018-09" db="EMBL/GenBank/DDBJ databases">
        <title>Nesterenkonia natronophila sp. nov., an alkaliphilic actinobacteriume isolated from a soda lake, and emended description of the genus Nesterenkonia.</title>
        <authorList>
            <person name="Menes R.J."/>
            <person name="Iriarte A."/>
        </authorList>
    </citation>
    <scope>NUCLEOTIDE SEQUENCE [LARGE SCALE GENOMIC DNA]</scope>
    <source>
        <strain evidence="1 2">M8</strain>
    </source>
</reference>
<name>A0A3A4EZS7_9MICC</name>
<organism evidence="1 2">
    <name type="scientific">Nesterenkonia natronophila</name>
    <dbReference type="NCBI Taxonomy" id="2174932"/>
    <lineage>
        <taxon>Bacteria</taxon>
        <taxon>Bacillati</taxon>
        <taxon>Actinomycetota</taxon>
        <taxon>Actinomycetes</taxon>
        <taxon>Micrococcales</taxon>
        <taxon>Micrococcaceae</taxon>
        <taxon>Nesterenkonia</taxon>
    </lineage>
</organism>
<dbReference type="RefSeq" id="WP_119903134.1">
    <property type="nucleotide sequence ID" value="NZ_QYZP01000003.1"/>
</dbReference>